<proteinExistence type="predicted"/>
<feature type="transmembrane region" description="Helical" evidence="2">
    <location>
        <begin position="75"/>
        <end position="95"/>
    </location>
</feature>
<sequence length="644" mass="70741">MCGSIQGGLRHHDQQLAQCIGCRESDGRRMNAFLTELRRRNVFRVAAAYLVVGWLLIQVTSVAKPALHLPDWTDTLVFFLLALGLPVALLLAWAFEMTPEGMRPTQTAESPTGFRPLGGTDFVIIGLLAVVIAMTGFQLVTRPDSAPIEASSGEAIIQAPADASVAVLPFADLSPAGDQAYFGDGMAEEILNVLTRVDGLHVASRTSAFQFRGDTTGIPDIARALNVRHVVEGSVRKSGDQLRITAQLIDSEGDRHLWSDTFDRPLTAENVFAIQDDIANEIVQALSQALDLDGLESVAIESDTGDLDAYDLFLQAQAIFFARSSDNVLEGISLLERAVTVDPRFARAWALLAAFNSVTPSWIDTRDMDRDFIALAQDAADRATELNPALALPYSIRSNLLAASADWEAAMAQANAAVEREPETANVWYFRGGISLNVGQFDAAAADYQTCLDIDPAYHICRRYLAFAELYRGNTRRATELFAEGMVAGQESLLSVVAPAYFALGNDQAGLYFIAYMTAVADTPHLTEALYRYYTDLDATDAELEAMSRQSYVALHGSLEGYQRVVFDFWVAGQTVYSHAEVWSPLVPERFRTATRDRFQITRRQVLIDLGLPAYWRANGFPPQCRPIGADDFECGWIEDPDLP</sequence>
<dbReference type="EMBL" id="CP000449">
    <property type="protein sequence ID" value="ABI64624.1"/>
    <property type="molecule type" value="Genomic_DNA"/>
</dbReference>
<dbReference type="HOGENOM" id="CLU_451144_0_0_5"/>
<keyword evidence="2" id="KW-0472">Membrane</keyword>
<feature type="transmembrane region" description="Helical" evidence="2">
    <location>
        <begin position="116"/>
        <end position="137"/>
    </location>
</feature>
<evidence type="ECO:0000313" key="3">
    <source>
        <dbReference type="EMBL" id="ABI64624.1"/>
    </source>
</evidence>
<dbReference type="AlphaFoldDB" id="Q0ASW3"/>
<dbReference type="PROSITE" id="PS50005">
    <property type="entry name" value="TPR"/>
    <property type="match status" value="1"/>
</dbReference>
<gene>
    <name evidence="3" type="ordered locus">Mmar10_0331</name>
</gene>
<protein>
    <submittedName>
        <fullName evidence="3">TPR repeat-containing protein</fullName>
    </submittedName>
</protein>
<dbReference type="Gene3D" id="1.25.40.10">
    <property type="entry name" value="Tetratricopeptide repeat domain"/>
    <property type="match status" value="1"/>
</dbReference>
<dbReference type="Gene3D" id="3.40.50.10070">
    <property type="entry name" value="TolB, N-terminal domain"/>
    <property type="match status" value="1"/>
</dbReference>
<name>Q0ASW3_MARMM</name>
<feature type="transmembrane region" description="Helical" evidence="2">
    <location>
        <begin position="42"/>
        <end position="63"/>
    </location>
</feature>
<keyword evidence="1" id="KW-0802">TPR repeat</keyword>
<evidence type="ECO:0000313" key="4">
    <source>
        <dbReference type="Proteomes" id="UP000001964"/>
    </source>
</evidence>
<evidence type="ECO:0000256" key="1">
    <source>
        <dbReference type="PROSITE-ProRule" id="PRU00339"/>
    </source>
</evidence>
<dbReference type="eggNOG" id="COG4783">
    <property type="taxonomic scope" value="Bacteria"/>
</dbReference>
<dbReference type="SMART" id="SM00028">
    <property type="entry name" value="TPR"/>
    <property type="match status" value="2"/>
</dbReference>
<dbReference type="KEGG" id="mmr:Mmar10_0331"/>
<dbReference type="InterPro" id="IPR019734">
    <property type="entry name" value="TPR_rpt"/>
</dbReference>
<reference evidence="3 4" key="1">
    <citation type="submission" date="2006-08" db="EMBL/GenBank/DDBJ databases">
        <title>Complete sequence of Maricaulis maris MCS10.</title>
        <authorList>
            <consortium name="US DOE Joint Genome Institute"/>
            <person name="Copeland A."/>
            <person name="Lucas S."/>
            <person name="Lapidus A."/>
            <person name="Barry K."/>
            <person name="Detter J.C."/>
            <person name="Glavina del Rio T."/>
            <person name="Hammon N."/>
            <person name="Israni S."/>
            <person name="Dalin E."/>
            <person name="Tice H."/>
            <person name="Pitluck S."/>
            <person name="Saunders E."/>
            <person name="Brettin T."/>
            <person name="Bruce D."/>
            <person name="Han C."/>
            <person name="Tapia R."/>
            <person name="Gilna P."/>
            <person name="Schmutz J."/>
            <person name="Larimer F."/>
            <person name="Land M."/>
            <person name="Hauser L."/>
            <person name="Kyrpides N."/>
            <person name="Mikhailova N."/>
            <person name="Viollier P."/>
            <person name="Stephens C."/>
            <person name="Richardson P."/>
        </authorList>
    </citation>
    <scope>NUCLEOTIDE SEQUENCE [LARGE SCALE GENOMIC DNA]</scope>
    <source>
        <strain evidence="3 4">MCS10</strain>
    </source>
</reference>
<dbReference type="eggNOG" id="COG5616">
    <property type="taxonomic scope" value="Bacteria"/>
</dbReference>
<dbReference type="SUPFAM" id="SSF48452">
    <property type="entry name" value="TPR-like"/>
    <property type="match status" value="1"/>
</dbReference>
<accession>Q0ASW3</accession>
<dbReference type="InterPro" id="IPR011990">
    <property type="entry name" value="TPR-like_helical_dom_sf"/>
</dbReference>
<dbReference type="STRING" id="394221.Mmar10_0331"/>
<keyword evidence="2" id="KW-1133">Transmembrane helix</keyword>
<keyword evidence="2" id="KW-0812">Transmembrane</keyword>
<dbReference type="Proteomes" id="UP000001964">
    <property type="component" value="Chromosome"/>
</dbReference>
<evidence type="ECO:0000256" key="2">
    <source>
        <dbReference type="SAM" id="Phobius"/>
    </source>
</evidence>
<feature type="repeat" description="TPR" evidence="1">
    <location>
        <begin position="425"/>
        <end position="458"/>
    </location>
</feature>
<keyword evidence="4" id="KW-1185">Reference proteome</keyword>
<organism evidence="3 4">
    <name type="scientific">Maricaulis maris (strain MCS10)</name>
    <name type="common">Caulobacter maris</name>
    <dbReference type="NCBI Taxonomy" id="394221"/>
    <lineage>
        <taxon>Bacteria</taxon>
        <taxon>Pseudomonadati</taxon>
        <taxon>Pseudomonadota</taxon>
        <taxon>Alphaproteobacteria</taxon>
        <taxon>Maricaulales</taxon>
        <taxon>Maricaulaceae</taxon>
        <taxon>Maricaulis</taxon>
    </lineage>
</organism>